<dbReference type="Proteomes" id="UP000236721">
    <property type="component" value="Unassembled WGS sequence"/>
</dbReference>
<dbReference type="AlphaFoldDB" id="A0A1H5W207"/>
<sequence length="222" mass="24130">MNNLQKVAGVSALFEALIYIVAFVYFGAFWAYPSDGTASEKMAYLAENQFSFSMIYFLIYVGFGVLLTVLVVGLYEKLKSTNSPFVKVGSVFGVVWVVLVIASGMLANIGLSHAINLMDLSTEKAFDMWQMISVIIESLGGGNELVGGLWVLLISLAALKAKEFPQGLNYLGLIVGISGIATIYPAEVLTEIFGVTQILWFVWLGISMLSQSDARQVNSVAR</sequence>
<evidence type="ECO:0000256" key="1">
    <source>
        <dbReference type="SAM" id="Phobius"/>
    </source>
</evidence>
<keyword evidence="3" id="KW-1185">Reference proteome</keyword>
<evidence type="ECO:0000313" key="2">
    <source>
        <dbReference type="EMBL" id="SEF93525.1"/>
    </source>
</evidence>
<keyword evidence="1" id="KW-1133">Transmembrane helix</keyword>
<feature type="transmembrane region" description="Helical" evidence="1">
    <location>
        <begin position="88"/>
        <end position="111"/>
    </location>
</feature>
<evidence type="ECO:0000313" key="3">
    <source>
        <dbReference type="Proteomes" id="UP000236721"/>
    </source>
</evidence>
<name>A0A1H5W207_9VIBR</name>
<reference evidence="3" key="1">
    <citation type="submission" date="2016-10" db="EMBL/GenBank/DDBJ databases">
        <authorList>
            <person name="Varghese N."/>
            <person name="Submissions S."/>
        </authorList>
    </citation>
    <scope>NUCLEOTIDE SEQUENCE [LARGE SCALE GENOMIC DNA]</scope>
    <source>
        <strain evidence="3">CGMCC 1.7062</strain>
    </source>
</reference>
<gene>
    <name evidence="2" type="ORF">SAMN04488244_105105</name>
</gene>
<feature type="transmembrane region" description="Helical" evidence="1">
    <location>
        <begin position="131"/>
        <end position="156"/>
    </location>
</feature>
<dbReference type="RefSeq" id="WP_103879611.1">
    <property type="nucleotide sequence ID" value="NZ_FNVG01000005.1"/>
</dbReference>
<feature type="transmembrane region" description="Helical" evidence="1">
    <location>
        <begin position="192"/>
        <end position="209"/>
    </location>
</feature>
<keyword evidence="1" id="KW-0812">Transmembrane</keyword>
<dbReference type="OrthoDB" id="1162205at2"/>
<feature type="transmembrane region" description="Helical" evidence="1">
    <location>
        <begin position="168"/>
        <end position="186"/>
    </location>
</feature>
<feature type="transmembrane region" description="Helical" evidence="1">
    <location>
        <begin position="52"/>
        <end position="76"/>
    </location>
</feature>
<proteinExistence type="predicted"/>
<protein>
    <recommendedName>
        <fullName evidence="4">DUF4386 family protein</fullName>
    </recommendedName>
</protein>
<feature type="transmembrane region" description="Helical" evidence="1">
    <location>
        <begin position="12"/>
        <end position="32"/>
    </location>
</feature>
<dbReference type="EMBL" id="FNVG01000005">
    <property type="protein sequence ID" value="SEF93525.1"/>
    <property type="molecule type" value="Genomic_DNA"/>
</dbReference>
<keyword evidence="1" id="KW-0472">Membrane</keyword>
<evidence type="ECO:0008006" key="4">
    <source>
        <dbReference type="Google" id="ProtNLM"/>
    </source>
</evidence>
<accession>A0A1H5W207</accession>
<organism evidence="2 3">
    <name type="scientific">Vibrio hangzhouensis</name>
    <dbReference type="NCBI Taxonomy" id="462991"/>
    <lineage>
        <taxon>Bacteria</taxon>
        <taxon>Pseudomonadati</taxon>
        <taxon>Pseudomonadota</taxon>
        <taxon>Gammaproteobacteria</taxon>
        <taxon>Vibrionales</taxon>
        <taxon>Vibrionaceae</taxon>
        <taxon>Vibrio</taxon>
    </lineage>
</organism>